<dbReference type="KEGG" id="aqg:HRU87_04160"/>
<dbReference type="Pfam" id="PF04472">
    <property type="entry name" value="SepF"/>
    <property type="match status" value="1"/>
</dbReference>
<evidence type="ECO:0000313" key="8">
    <source>
        <dbReference type="Proteomes" id="UP000501003"/>
    </source>
</evidence>
<dbReference type="GO" id="GO:0005737">
    <property type="term" value="C:cytoplasm"/>
    <property type="evidence" value="ECO:0007669"/>
    <property type="project" value="UniProtKB-SubCell"/>
</dbReference>
<evidence type="ECO:0000256" key="1">
    <source>
        <dbReference type="ARBA" id="ARBA00022618"/>
    </source>
</evidence>
<dbReference type="EMBL" id="CP054056">
    <property type="protein sequence ID" value="QKJ25380.1"/>
    <property type="molecule type" value="Genomic_DNA"/>
</dbReference>
<reference evidence="7 8" key="1">
    <citation type="submission" date="2020-05" db="EMBL/GenBank/DDBJ databases">
        <title>Aquirufa sp. strain 15G-AUS-rot a new Aquirufa species.</title>
        <authorList>
            <person name="Pitt A."/>
            <person name="Hahn M.W."/>
        </authorList>
    </citation>
    <scope>NUCLEOTIDE SEQUENCE [LARGE SCALE GENOMIC DNA]</scope>
    <source>
        <strain evidence="7 8">15G-AUS-rot</strain>
    </source>
</reference>
<keyword evidence="3 5" id="KW-0131">Cell cycle</keyword>
<protein>
    <recommendedName>
        <fullName evidence="5">Cell division protein SepF</fullName>
    </recommendedName>
</protein>
<keyword evidence="8" id="KW-1185">Reference proteome</keyword>
<gene>
    <name evidence="5" type="primary">sepF</name>
    <name evidence="7" type="ORF">HRU87_04160</name>
</gene>
<dbReference type="GO" id="GO:0000917">
    <property type="term" value="P:division septum assembly"/>
    <property type="evidence" value="ECO:0007669"/>
    <property type="project" value="UniProtKB-KW"/>
</dbReference>
<comment type="subunit">
    <text evidence="5">Homodimer. Interacts with FtsZ.</text>
</comment>
<dbReference type="InterPro" id="IPR038594">
    <property type="entry name" value="SepF-like_sf"/>
</dbReference>
<keyword evidence="5" id="KW-0963">Cytoplasm</keyword>
<dbReference type="Proteomes" id="UP000501003">
    <property type="component" value="Chromosome"/>
</dbReference>
<sequence>MGLTNSVMTFFGFGSTEPQRPESSAAKPRPVASRPRRASDMSEIITLDPQSYADAKEVAANYRQGVPVIVNIGAMSEADAKRMLDFMLGLKEALEGGLRRVTPKVFLLSPSHVAVTDADASEDETQDLLD</sequence>
<evidence type="ECO:0000313" key="7">
    <source>
        <dbReference type="EMBL" id="QKJ25380.1"/>
    </source>
</evidence>
<dbReference type="GO" id="GO:0043093">
    <property type="term" value="P:FtsZ-dependent cytokinesis"/>
    <property type="evidence" value="ECO:0007669"/>
    <property type="project" value="UniProtKB-UniRule"/>
</dbReference>
<dbReference type="InterPro" id="IPR023052">
    <property type="entry name" value="Cell_div_SepF"/>
</dbReference>
<evidence type="ECO:0000256" key="4">
    <source>
        <dbReference type="ARBA" id="ARBA00044936"/>
    </source>
</evidence>
<feature type="region of interest" description="Disordered" evidence="6">
    <location>
        <begin position="12"/>
        <end position="40"/>
    </location>
</feature>
<evidence type="ECO:0000256" key="6">
    <source>
        <dbReference type="SAM" id="MobiDB-lite"/>
    </source>
</evidence>
<evidence type="ECO:0000256" key="2">
    <source>
        <dbReference type="ARBA" id="ARBA00023210"/>
    </source>
</evidence>
<organism evidence="7 8">
    <name type="scientific">Aquiluna borgnonia</name>
    <dbReference type="NCBI Taxonomy" id="2499157"/>
    <lineage>
        <taxon>Bacteria</taxon>
        <taxon>Bacillati</taxon>
        <taxon>Actinomycetota</taxon>
        <taxon>Actinomycetes</taxon>
        <taxon>Micrococcales</taxon>
        <taxon>Microbacteriaceae</taxon>
        <taxon>Luna cluster</taxon>
        <taxon>Luna-1 subcluster</taxon>
        <taxon>Aquiluna</taxon>
    </lineage>
</organism>
<keyword evidence="2 5" id="KW-0717">Septation</keyword>
<proteinExistence type="inferred from homology"/>
<feature type="compositionally biased region" description="Low complexity" evidence="6">
    <location>
        <begin position="23"/>
        <end position="33"/>
    </location>
</feature>
<dbReference type="RefSeq" id="WP_173493677.1">
    <property type="nucleotide sequence ID" value="NZ_CP054056.1"/>
</dbReference>
<dbReference type="HAMAP" id="MF_01197">
    <property type="entry name" value="SepF"/>
    <property type="match status" value="1"/>
</dbReference>
<dbReference type="Gene3D" id="3.30.110.150">
    <property type="entry name" value="SepF-like protein"/>
    <property type="match status" value="1"/>
</dbReference>
<dbReference type="PANTHER" id="PTHR35798:SF1">
    <property type="entry name" value="CELL DIVISION PROTEIN SEPF"/>
    <property type="match status" value="1"/>
</dbReference>
<comment type="function">
    <text evidence="4 5">Cell division protein that is part of the divisome complex and is recruited early to the Z-ring. Probably stimulates Z-ring formation, perhaps through the cross-linking of FtsZ protofilaments. Its function overlaps with FtsA.</text>
</comment>
<dbReference type="InterPro" id="IPR007561">
    <property type="entry name" value="Cell_div_SepF/SepF-rel"/>
</dbReference>
<comment type="subcellular location">
    <subcellularLocation>
        <location evidence="5">Cytoplasm</location>
    </subcellularLocation>
    <text evidence="5">Localizes to the division site, in a FtsZ-dependent manner.</text>
</comment>
<name>A0A7D4UID6_9MICO</name>
<evidence type="ECO:0000256" key="5">
    <source>
        <dbReference type="HAMAP-Rule" id="MF_01197"/>
    </source>
</evidence>
<accession>A0A7D4UID6</accession>
<dbReference type="AlphaFoldDB" id="A0A7D4UID6"/>
<keyword evidence="1 5" id="KW-0132">Cell division</keyword>
<comment type="similarity">
    <text evidence="5">Belongs to the SepF family.</text>
</comment>
<evidence type="ECO:0000256" key="3">
    <source>
        <dbReference type="ARBA" id="ARBA00023306"/>
    </source>
</evidence>
<dbReference type="PANTHER" id="PTHR35798">
    <property type="entry name" value="CELL DIVISION PROTEIN SEPF"/>
    <property type="match status" value="1"/>
</dbReference>